<name>A0ACC0KQG9_CHOFU</name>
<evidence type="ECO:0000313" key="1">
    <source>
        <dbReference type="EMBL" id="KAI8438783.1"/>
    </source>
</evidence>
<keyword evidence="2" id="KW-1185">Reference proteome</keyword>
<reference evidence="1 2" key="1">
    <citation type="journal article" date="2022" name="Genome Biol. Evol.">
        <title>The Spruce Budworm Genome: Reconstructing the Evolutionary History of Antifreeze Proteins.</title>
        <authorList>
            <person name="Beliveau C."/>
            <person name="Gagne P."/>
            <person name="Picq S."/>
            <person name="Vernygora O."/>
            <person name="Keeling C.I."/>
            <person name="Pinkney K."/>
            <person name="Doucet D."/>
            <person name="Wen F."/>
            <person name="Johnston J.S."/>
            <person name="Maaroufi H."/>
            <person name="Boyle B."/>
            <person name="Laroche J."/>
            <person name="Dewar K."/>
            <person name="Juretic N."/>
            <person name="Blackburn G."/>
            <person name="Nisole A."/>
            <person name="Brunet B."/>
            <person name="Brandao M."/>
            <person name="Lumley L."/>
            <person name="Duan J."/>
            <person name="Quan G."/>
            <person name="Lucarotti C.J."/>
            <person name="Roe A.D."/>
            <person name="Sperling F.A.H."/>
            <person name="Levesque R.C."/>
            <person name="Cusson M."/>
        </authorList>
    </citation>
    <scope>NUCLEOTIDE SEQUENCE [LARGE SCALE GENOMIC DNA]</scope>
    <source>
        <strain evidence="1">Glfc:IPQL:Cfum</strain>
    </source>
</reference>
<protein>
    <submittedName>
        <fullName evidence="1">Uncharacterized protein</fullName>
    </submittedName>
</protein>
<dbReference type="EMBL" id="CM046118">
    <property type="protein sequence ID" value="KAI8438783.1"/>
    <property type="molecule type" value="Genomic_DNA"/>
</dbReference>
<organism evidence="1 2">
    <name type="scientific">Choristoneura fumiferana</name>
    <name type="common">Spruce budworm moth</name>
    <name type="synonym">Archips fumiferana</name>
    <dbReference type="NCBI Taxonomy" id="7141"/>
    <lineage>
        <taxon>Eukaryota</taxon>
        <taxon>Metazoa</taxon>
        <taxon>Ecdysozoa</taxon>
        <taxon>Arthropoda</taxon>
        <taxon>Hexapoda</taxon>
        <taxon>Insecta</taxon>
        <taxon>Pterygota</taxon>
        <taxon>Neoptera</taxon>
        <taxon>Endopterygota</taxon>
        <taxon>Lepidoptera</taxon>
        <taxon>Glossata</taxon>
        <taxon>Ditrysia</taxon>
        <taxon>Tortricoidea</taxon>
        <taxon>Tortricidae</taxon>
        <taxon>Tortricinae</taxon>
        <taxon>Choristoneura</taxon>
    </lineage>
</organism>
<dbReference type="Proteomes" id="UP001064048">
    <property type="component" value="Chromosome 18"/>
</dbReference>
<comment type="caution">
    <text evidence="1">The sequence shown here is derived from an EMBL/GenBank/DDBJ whole genome shotgun (WGS) entry which is preliminary data.</text>
</comment>
<gene>
    <name evidence="1" type="ORF">MSG28_011167</name>
</gene>
<accession>A0ACC0KQG9</accession>
<evidence type="ECO:0000313" key="2">
    <source>
        <dbReference type="Proteomes" id="UP001064048"/>
    </source>
</evidence>
<sequence length="262" mass="28440">MSPVSATTPIVGPGDDQSITGIWLIDTTGIDDLASIGLEEDTLKQKISQYGVDEARPSRSVPPAAQYSALNSPYARPALAAYSACAARTGCDVTASSTTITTELPPCTSRFSALISWSSGFVVESDVAERARPAVTPQLRDPDEWILTAIRTARVDHPAMRELKQERRADRRREVARPSSWSLDAARRPRARTRIDAARASAATHAPRPVTGRLRSAPASITPETYQTNISNRVVILCETEPRATANKCRCKLPFVSDKVVL</sequence>
<proteinExistence type="predicted"/>